<feature type="transmembrane region" description="Helical" evidence="8">
    <location>
        <begin position="114"/>
        <end position="136"/>
    </location>
</feature>
<feature type="transmembrane region" description="Helical" evidence="8">
    <location>
        <begin position="89"/>
        <end position="108"/>
    </location>
</feature>
<feature type="domain" description="Major facilitator superfamily (MFS) profile" evidence="9">
    <location>
        <begin position="23"/>
        <end position="476"/>
    </location>
</feature>
<feature type="transmembrane region" description="Helical" evidence="8">
    <location>
        <begin position="447"/>
        <end position="467"/>
    </location>
</feature>
<evidence type="ECO:0000256" key="3">
    <source>
        <dbReference type="ARBA" id="ARBA00022448"/>
    </source>
</evidence>
<keyword evidence="5 8" id="KW-0812">Transmembrane</keyword>
<dbReference type="Gene3D" id="1.20.1250.20">
    <property type="entry name" value="MFS general substrate transporter like domains"/>
    <property type="match status" value="1"/>
</dbReference>
<comment type="caution">
    <text evidence="10">The sequence shown here is derived from an EMBL/GenBank/DDBJ whole genome shotgun (WGS) entry which is preliminary data.</text>
</comment>
<dbReference type="InterPro" id="IPR011701">
    <property type="entry name" value="MFS"/>
</dbReference>
<dbReference type="Pfam" id="PF07690">
    <property type="entry name" value="MFS_1"/>
    <property type="match status" value="1"/>
</dbReference>
<comment type="similarity">
    <text evidence="2">Belongs to the major facilitator superfamily. EmrB family.</text>
</comment>
<dbReference type="InterPro" id="IPR020846">
    <property type="entry name" value="MFS_dom"/>
</dbReference>
<keyword evidence="3" id="KW-0813">Transport</keyword>
<evidence type="ECO:0000256" key="4">
    <source>
        <dbReference type="ARBA" id="ARBA00022475"/>
    </source>
</evidence>
<feature type="transmembrane region" description="Helical" evidence="8">
    <location>
        <begin position="341"/>
        <end position="359"/>
    </location>
</feature>
<keyword evidence="11" id="KW-1185">Reference proteome</keyword>
<dbReference type="STRING" id="494026.PGLA_17800"/>
<evidence type="ECO:0000256" key="5">
    <source>
        <dbReference type="ARBA" id="ARBA00022692"/>
    </source>
</evidence>
<proteinExistence type="inferred from homology"/>
<reference evidence="10 11" key="1">
    <citation type="submission" date="2016-03" db="EMBL/GenBank/DDBJ databases">
        <title>Draft genome sequence of Paenibacillus glacialis DSM 22343.</title>
        <authorList>
            <person name="Shin S.-K."/>
            <person name="Yi H."/>
        </authorList>
    </citation>
    <scope>NUCLEOTIDE SEQUENCE [LARGE SCALE GENOMIC DNA]</scope>
    <source>
        <strain evidence="10 11">DSM 22343</strain>
    </source>
</reference>
<feature type="transmembrane region" description="Helical" evidence="8">
    <location>
        <begin position="20"/>
        <end position="46"/>
    </location>
</feature>
<sequence length="496" mass="53150">MAIQNVTRAPVHTEFSIKAIIAPLMAVILGMIMVILDSTVINVAIPNLQAYFGTELKTIQWTITGYMLALSAVIPLAGWMTDKFGAKRIFLITITLFTLGSVLCSLAQTSEQLIVFRIIQGLGGGMVAPIGMAMVFRLAPPDKRGSVMGMLGIPMLLAPASGPILSGWLIQVASWHWIFIINVPIGIAAVIVGIKFLPSFESKKVPSLDILGIILAPIAFAMLAYGVTEAGTSWTSRSTLTGLIVGGVALILFIIVELKQKEPLLELRVFASSDFTRGVILSWITQVALFGAILMIPLYLQEVRGFTPLESGYTTLAQALASMVFMPLGGKLFDKWGARPLALTGLTLVSIALFLFSQITVDTAMFMIVLPLMFMGAGMGLTMMPLNTHILNSAPRRLVNRVTPLTSATQQVVISFAIAGLTGYLTSQIAHHMSAPETAGNMQASSTAAFADTFLITACIAVAGLLLTTLLRKPRVKPGDELADDEMPDAKTMISH</sequence>
<feature type="transmembrane region" description="Helical" evidence="8">
    <location>
        <begin position="210"/>
        <end position="228"/>
    </location>
</feature>
<dbReference type="InterPro" id="IPR004638">
    <property type="entry name" value="EmrB-like"/>
</dbReference>
<evidence type="ECO:0000259" key="9">
    <source>
        <dbReference type="PROSITE" id="PS50850"/>
    </source>
</evidence>
<dbReference type="Proteomes" id="UP000076967">
    <property type="component" value="Unassembled WGS sequence"/>
</dbReference>
<feature type="transmembrane region" description="Helical" evidence="8">
    <location>
        <begin position="405"/>
        <end position="427"/>
    </location>
</feature>
<protein>
    <submittedName>
        <fullName evidence="10">MFS transporter</fullName>
    </submittedName>
</protein>
<evidence type="ECO:0000256" key="7">
    <source>
        <dbReference type="ARBA" id="ARBA00023136"/>
    </source>
</evidence>
<feature type="transmembrane region" description="Helical" evidence="8">
    <location>
        <begin position="312"/>
        <end position="329"/>
    </location>
</feature>
<dbReference type="PROSITE" id="PS50850">
    <property type="entry name" value="MFS"/>
    <property type="match status" value="1"/>
</dbReference>
<dbReference type="RefSeq" id="WP_068535431.1">
    <property type="nucleotide sequence ID" value="NZ_LVJH01000034.1"/>
</dbReference>
<keyword evidence="7 8" id="KW-0472">Membrane</keyword>
<gene>
    <name evidence="10" type="ORF">PGLA_17800</name>
</gene>
<dbReference type="GO" id="GO:0022857">
    <property type="term" value="F:transmembrane transporter activity"/>
    <property type="evidence" value="ECO:0007669"/>
    <property type="project" value="InterPro"/>
</dbReference>
<evidence type="ECO:0000256" key="6">
    <source>
        <dbReference type="ARBA" id="ARBA00022989"/>
    </source>
</evidence>
<accession>A0A168JM69</accession>
<dbReference type="GO" id="GO:0005886">
    <property type="term" value="C:plasma membrane"/>
    <property type="evidence" value="ECO:0007669"/>
    <property type="project" value="UniProtKB-SubCell"/>
</dbReference>
<feature type="transmembrane region" description="Helical" evidence="8">
    <location>
        <begin position="148"/>
        <end position="170"/>
    </location>
</feature>
<dbReference type="SUPFAM" id="SSF103473">
    <property type="entry name" value="MFS general substrate transporter"/>
    <property type="match status" value="1"/>
</dbReference>
<dbReference type="PANTHER" id="PTHR42718:SF9">
    <property type="entry name" value="MAJOR FACILITATOR SUPERFAMILY MULTIDRUG TRANSPORTER MFSC"/>
    <property type="match status" value="1"/>
</dbReference>
<feature type="transmembrane region" description="Helical" evidence="8">
    <location>
        <begin position="365"/>
        <end position="384"/>
    </location>
</feature>
<dbReference type="AlphaFoldDB" id="A0A168JM69"/>
<evidence type="ECO:0000256" key="1">
    <source>
        <dbReference type="ARBA" id="ARBA00004651"/>
    </source>
</evidence>
<feature type="transmembrane region" description="Helical" evidence="8">
    <location>
        <begin position="58"/>
        <end position="77"/>
    </location>
</feature>
<evidence type="ECO:0000313" key="10">
    <source>
        <dbReference type="EMBL" id="OAB40824.1"/>
    </source>
</evidence>
<dbReference type="Gene3D" id="1.20.1720.10">
    <property type="entry name" value="Multidrug resistance protein D"/>
    <property type="match status" value="1"/>
</dbReference>
<dbReference type="InterPro" id="IPR036259">
    <property type="entry name" value="MFS_trans_sf"/>
</dbReference>
<dbReference type="CDD" id="cd17503">
    <property type="entry name" value="MFS_LmrB_MDR_like"/>
    <property type="match status" value="1"/>
</dbReference>
<evidence type="ECO:0000256" key="8">
    <source>
        <dbReference type="SAM" id="Phobius"/>
    </source>
</evidence>
<keyword evidence="6 8" id="KW-1133">Transmembrane helix</keyword>
<evidence type="ECO:0000313" key="11">
    <source>
        <dbReference type="Proteomes" id="UP000076967"/>
    </source>
</evidence>
<evidence type="ECO:0000256" key="2">
    <source>
        <dbReference type="ARBA" id="ARBA00008537"/>
    </source>
</evidence>
<name>A0A168JM69_9BACL</name>
<dbReference type="NCBIfam" id="TIGR00711">
    <property type="entry name" value="efflux_EmrB"/>
    <property type="match status" value="1"/>
</dbReference>
<organism evidence="10 11">
    <name type="scientific">Paenibacillus glacialis</name>
    <dbReference type="NCBI Taxonomy" id="494026"/>
    <lineage>
        <taxon>Bacteria</taxon>
        <taxon>Bacillati</taxon>
        <taxon>Bacillota</taxon>
        <taxon>Bacilli</taxon>
        <taxon>Bacillales</taxon>
        <taxon>Paenibacillaceae</taxon>
        <taxon>Paenibacillus</taxon>
    </lineage>
</organism>
<feature type="transmembrane region" description="Helical" evidence="8">
    <location>
        <begin position="240"/>
        <end position="258"/>
    </location>
</feature>
<feature type="transmembrane region" description="Helical" evidence="8">
    <location>
        <begin position="176"/>
        <end position="198"/>
    </location>
</feature>
<dbReference type="OrthoDB" id="9816041at2"/>
<dbReference type="PANTHER" id="PTHR42718">
    <property type="entry name" value="MAJOR FACILITATOR SUPERFAMILY MULTIDRUG TRANSPORTER MFSC"/>
    <property type="match status" value="1"/>
</dbReference>
<comment type="subcellular location">
    <subcellularLocation>
        <location evidence="1">Cell membrane</location>
        <topology evidence="1">Multi-pass membrane protein</topology>
    </subcellularLocation>
</comment>
<keyword evidence="4" id="KW-1003">Cell membrane</keyword>
<feature type="transmembrane region" description="Helical" evidence="8">
    <location>
        <begin position="279"/>
        <end position="300"/>
    </location>
</feature>
<dbReference type="EMBL" id="LVJH01000034">
    <property type="protein sequence ID" value="OAB40824.1"/>
    <property type="molecule type" value="Genomic_DNA"/>
</dbReference>